<gene>
    <name evidence="1" type="ORF">KME07_05080</name>
</gene>
<evidence type="ECO:0000313" key="1">
    <source>
        <dbReference type="EMBL" id="MBW4464799.1"/>
    </source>
</evidence>
<organism evidence="1 2">
    <name type="scientific">Pegethrix bostrychoides GSE-TBD4-15B</name>
    <dbReference type="NCBI Taxonomy" id="2839662"/>
    <lineage>
        <taxon>Bacteria</taxon>
        <taxon>Bacillati</taxon>
        <taxon>Cyanobacteriota</taxon>
        <taxon>Cyanophyceae</taxon>
        <taxon>Oculatellales</taxon>
        <taxon>Oculatellaceae</taxon>
        <taxon>Pegethrix</taxon>
    </lineage>
</organism>
<dbReference type="Proteomes" id="UP000707356">
    <property type="component" value="Unassembled WGS sequence"/>
</dbReference>
<dbReference type="InterPro" id="IPR013424">
    <property type="entry name" value="Ice-binding_C"/>
</dbReference>
<name>A0A951P9Y6_9CYAN</name>
<sequence>MNLKQSLTCVGLVTGTFLGAVLGTVAPAWAGSLTPSQLGLTSNSDVSGTGQGTYGTTFFKFDKDTTIKFNVENPTGVGSRGKDLNEFGFLTKDHGFTSVFAEKTAYNPGSGNSNDWLGTCNTSIFGCSTVVKFLAGVEYQLGLRKLPSGSPVYLGVGSSDGFKFNKATDSYYTGSNPSSEFVNLPDLPNAIYIGMEDNNGTQGLKDYQDWVLTAEAVPEPAALAGLCLVAGGMLISRRRRVIA</sequence>
<dbReference type="EMBL" id="JAHHHV010000021">
    <property type="protein sequence ID" value="MBW4464799.1"/>
    <property type="molecule type" value="Genomic_DNA"/>
</dbReference>
<comment type="caution">
    <text evidence="1">The sequence shown here is derived from an EMBL/GenBank/DDBJ whole genome shotgun (WGS) entry which is preliminary data.</text>
</comment>
<proteinExistence type="predicted"/>
<accession>A0A951P9Y6</accession>
<dbReference type="AlphaFoldDB" id="A0A951P9Y6"/>
<dbReference type="NCBIfam" id="TIGR02595">
    <property type="entry name" value="PEP_CTERM"/>
    <property type="match status" value="1"/>
</dbReference>
<evidence type="ECO:0000313" key="2">
    <source>
        <dbReference type="Proteomes" id="UP000707356"/>
    </source>
</evidence>
<reference evidence="1" key="1">
    <citation type="submission" date="2021-05" db="EMBL/GenBank/DDBJ databases">
        <authorList>
            <person name="Pietrasiak N."/>
            <person name="Ward R."/>
            <person name="Stajich J.E."/>
            <person name="Kurbessoian T."/>
        </authorList>
    </citation>
    <scope>NUCLEOTIDE SEQUENCE</scope>
    <source>
        <strain evidence="1">GSE-TBD4-15B</strain>
    </source>
</reference>
<reference evidence="1" key="2">
    <citation type="journal article" date="2022" name="Microbiol. Resour. Announc.">
        <title>Metagenome Sequencing to Explore Phylogenomics of Terrestrial Cyanobacteria.</title>
        <authorList>
            <person name="Ward R.D."/>
            <person name="Stajich J.E."/>
            <person name="Johansen J.R."/>
            <person name="Huntemann M."/>
            <person name="Clum A."/>
            <person name="Foster B."/>
            <person name="Foster B."/>
            <person name="Roux S."/>
            <person name="Palaniappan K."/>
            <person name="Varghese N."/>
            <person name="Mukherjee S."/>
            <person name="Reddy T.B.K."/>
            <person name="Daum C."/>
            <person name="Copeland A."/>
            <person name="Chen I.A."/>
            <person name="Ivanova N.N."/>
            <person name="Kyrpides N.C."/>
            <person name="Shapiro N."/>
            <person name="Eloe-Fadrosh E.A."/>
            <person name="Pietrasiak N."/>
        </authorList>
    </citation>
    <scope>NUCLEOTIDE SEQUENCE</scope>
    <source>
        <strain evidence="1">GSE-TBD4-15B</strain>
    </source>
</reference>
<protein>
    <submittedName>
        <fullName evidence="1">PEP-CTERM sorting domain-containing protein</fullName>
    </submittedName>
</protein>